<gene>
    <name evidence="2" type="ORF">CFD26_100024</name>
</gene>
<evidence type="ECO:0000256" key="1">
    <source>
        <dbReference type="SAM" id="MobiDB-lite"/>
    </source>
</evidence>
<dbReference type="Proteomes" id="UP000215289">
    <property type="component" value="Unassembled WGS sequence"/>
</dbReference>
<sequence length="433" mass="49165">MSESPNSQCIPIPETEEAWLKLAADHEASNLTVNNIQAMKSGSLVTVQQFLSFRVIWPKRKDLESFLRDKWILPEMTKVFEEKPAFNGSFEEYLDGIDRRRGPSDITGVFQLVRKYQMEVSNEIPSTGSTEPMSASIRMAPSPSPGLGSSGTPIESIERQNQSPAADPWSRETPIESIERQTQSPAAEPVSRETPIESIERQTQSPATERGSSLASTESSSERCDLCRTPAAEQEWQRWDRTTDEQYVNQALMAFLDAVTENLPEDNCHWGIRRLALKAEFKIASMEARTDGYLYGPKFTKGDAFAIVETKAHIRDRTREGSRIYMQESAEMVAWIFRDAREGRIVPLPRNQRLLVSQDRHEIWLTSAIYHNSYVEYLRNPNFGGRPFLEMEEVGPFNTLDSENMRLLAQFIGFFCSEVNDTIQKASASRSQT</sequence>
<feature type="compositionally biased region" description="Polar residues" evidence="1">
    <location>
        <begin position="201"/>
        <end position="211"/>
    </location>
</feature>
<feature type="compositionally biased region" description="Polar residues" evidence="1">
    <location>
        <begin position="123"/>
        <end position="133"/>
    </location>
</feature>
<evidence type="ECO:0000313" key="2">
    <source>
        <dbReference type="EMBL" id="RLL92884.1"/>
    </source>
</evidence>
<feature type="compositionally biased region" description="Basic and acidic residues" evidence="1">
    <location>
        <begin position="190"/>
        <end position="200"/>
    </location>
</feature>
<evidence type="ECO:0000313" key="3">
    <source>
        <dbReference type="Proteomes" id="UP000215289"/>
    </source>
</evidence>
<organism evidence="2 3">
    <name type="scientific">Aspergillus turcosus</name>
    <dbReference type="NCBI Taxonomy" id="1245748"/>
    <lineage>
        <taxon>Eukaryota</taxon>
        <taxon>Fungi</taxon>
        <taxon>Dikarya</taxon>
        <taxon>Ascomycota</taxon>
        <taxon>Pezizomycotina</taxon>
        <taxon>Eurotiomycetes</taxon>
        <taxon>Eurotiomycetidae</taxon>
        <taxon>Eurotiales</taxon>
        <taxon>Aspergillaceae</taxon>
        <taxon>Aspergillus</taxon>
        <taxon>Aspergillus subgen. Fumigati</taxon>
    </lineage>
</organism>
<dbReference type="OrthoDB" id="3508621at2759"/>
<name>A0A397G2X9_9EURO</name>
<protein>
    <submittedName>
        <fullName evidence="2">Uncharacterized protein</fullName>
    </submittedName>
</protein>
<accession>A0A397G2X9</accession>
<dbReference type="AlphaFoldDB" id="A0A397G2X9"/>
<dbReference type="STRING" id="1245748.A0A397G2X9"/>
<keyword evidence="3" id="KW-1185">Reference proteome</keyword>
<proteinExistence type="predicted"/>
<feature type="region of interest" description="Disordered" evidence="1">
    <location>
        <begin position="123"/>
        <end position="226"/>
    </location>
</feature>
<comment type="caution">
    <text evidence="2">The sequence shown here is derived from an EMBL/GenBank/DDBJ whole genome shotgun (WGS) entry which is preliminary data.</text>
</comment>
<reference evidence="2 3" key="1">
    <citation type="submission" date="2018-08" db="EMBL/GenBank/DDBJ databases">
        <title>Draft genome sequences of two Aspergillus turcosus clinical strains isolated from bronchoalveolar lavage fluid: one azole-susceptible and the other azole-resistant.</title>
        <authorList>
            <person name="Parent-Michaud M."/>
            <person name="Dufresne P.J."/>
            <person name="Fournier E."/>
            <person name="Martineau C."/>
            <person name="Moreira S."/>
            <person name="Perkins V."/>
            <person name="De Repentigny L."/>
            <person name="Dufresne S.F."/>
        </authorList>
    </citation>
    <scope>NUCLEOTIDE SEQUENCE [LARGE SCALE GENOMIC DNA]</scope>
    <source>
        <strain evidence="2">HMR AF 1038</strain>
    </source>
</reference>
<dbReference type="EMBL" id="NIDN02000807">
    <property type="protein sequence ID" value="RLL92884.1"/>
    <property type="molecule type" value="Genomic_DNA"/>
</dbReference>
<feature type="compositionally biased region" description="Basic and acidic residues" evidence="1">
    <location>
        <begin position="169"/>
        <end position="179"/>
    </location>
</feature>